<evidence type="ECO:0000313" key="2">
    <source>
        <dbReference type="Proteomes" id="UP000194236"/>
    </source>
</evidence>
<keyword evidence="2" id="KW-1185">Reference proteome</keyword>
<comment type="caution">
    <text evidence="1">The sequence shown here is derived from an EMBL/GenBank/DDBJ whole genome shotgun (WGS) entry which is preliminary data.</text>
</comment>
<dbReference type="EMBL" id="MUJZ01053086">
    <property type="protein sequence ID" value="OTF73111.1"/>
    <property type="molecule type" value="Genomic_DNA"/>
</dbReference>
<reference evidence="1 2" key="1">
    <citation type="submission" date="2017-03" db="EMBL/GenBank/DDBJ databases">
        <title>Genome Survey of Euroglyphus maynei.</title>
        <authorList>
            <person name="Arlian L.G."/>
            <person name="Morgan M.S."/>
            <person name="Rider S.D."/>
        </authorList>
    </citation>
    <scope>NUCLEOTIDE SEQUENCE [LARGE SCALE GENOMIC DNA]</scope>
    <source>
        <strain evidence="1">Arlian Lab</strain>
        <tissue evidence="1">Whole body</tissue>
    </source>
</reference>
<name>A0A1Y3AX94_EURMA</name>
<sequence length="72" mass="8254">MVRRKHSKKQPWIGPFKIVKQIGSKIYELIGKNDKTFSVHYNQLKLTNPCTENDFGIVPSRGRPRLGTEDGV</sequence>
<protein>
    <submittedName>
        <fullName evidence="1">Uncharacterized protein</fullName>
    </submittedName>
</protein>
<proteinExistence type="predicted"/>
<dbReference type="Proteomes" id="UP000194236">
    <property type="component" value="Unassembled WGS sequence"/>
</dbReference>
<accession>A0A1Y3AX94</accession>
<organism evidence="1 2">
    <name type="scientific">Euroglyphus maynei</name>
    <name type="common">Mayne's house dust mite</name>
    <dbReference type="NCBI Taxonomy" id="6958"/>
    <lineage>
        <taxon>Eukaryota</taxon>
        <taxon>Metazoa</taxon>
        <taxon>Ecdysozoa</taxon>
        <taxon>Arthropoda</taxon>
        <taxon>Chelicerata</taxon>
        <taxon>Arachnida</taxon>
        <taxon>Acari</taxon>
        <taxon>Acariformes</taxon>
        <taxon>Sarcoptiformes</taxon>
        <taxon>Astigmata</taxon>
        <taxon>Psoroptidia</taxon>
        <taxon>Analgoidea</taxon>
        <taxon>Pyroglyphidae</taxon>
        <taxon>Pyroglyphinae</taxon>
        <taxon>Euroglyphus</taxon>
    </lineage>
</organism>
<gene>
    <name evidence="1" type="ORF">BLA29_015429</name>
</gene>
<evidence type="ECO:0000313" key="1">
    <source>
        <dbReference type="EMBL" id="OTF73111.1"/>
    </source>
</evidence>
<dbReference type="AlphaFoldDB" id="A0A1Y3AX94"/>